<dbReference type="Proteomes" id="UP000324222">
    <property type="component" value="Unassembled WGS sequence"/>
</dbReference>
<feature type="compositionally biased region" description="Gly residues" evidence="1">
    <location>
        <begin position="29"/>
        <end position="38"/>
    </location>
</feature>
<organism evidence="2 3">
    <name type="scientific">Portunus trituberculatus</name>
    <name type="common">Swimming crab</name>
    <name type="synonym">Neptunus trituberculatus</name>
    <dbReference type="NCBI Taxonomy" id="210409"/>
    <lineage>
        <taxon>Eukaryota</taxon>
        <taxon>Metazoa</taxon>
        <taxon>Ecdysozoa</taxon>
        <taxon>Arthropoda</taxon>
        <taxon>Crustacea</taxon>
        <taxon>Multicrustacea</taxon>
        <taxon>Malacostraca</taxon>
        <taxon>Eumalacostraca</taxon>
        <taxon>Eucarida</taxon>
        <taxon>Decapoda</taxon>
        <taxon>Pleocyemata</taxon>
        <taxon>Brachyura</taxon>
        <taxon>Eubrachyura</taxon>
        <taxon>Portunoidea</taxon>
        <taxon>Portunidae</taxon>
        <taxon>Portuninae</taxon>
        <taxon>Portunus</taxon>
    </lineage>
</organism>
<feature type="compositionally biased region" description="Acidic residues" evidence="1">
    <location>
        <begin position="42"/>
        <end position="52"/>
    </location>
</feature>
<protein>
    <submittedName>
        <fullName evidence="2">Uncharacterized protein</fullName>
    </submittedName>
</protein>
<dbReference type="AlphaFoldDB" id="A0A5B7KF26"/>
<evidence type="ECO:0000313" key="2">
    <source>
        <dbReference type="EMBL" id="MPD05476.1"/>
    </source>
</evidence>
<dbReference type="EMBL" id="VSRR010146190">
    <property type="protein sequence ID" value="MPD05476.1"/>
    <property type="molecule type" value="Genomic_DNA"/>
</dbReference>
<sequence length="52" mass="5742">MQFACILALFWFRYKHPEWPRPFKVSVLPGGGGEGSEGGSEDRDEGESVVVS</sequence>
<evidence type="ECO:0000313" key="3">
    <source>
        <dbReference type="Proteomes" id="UP000324222"/>
    </source>
</evidence>
<feature type="region of interest" description="Disordered" evidence="1">
    <location>
        <begin position="26"/>
        <end position="52"/>
    </location>
</feature>
<comment type="caution">
    <text evidence="2">The sequence shown here is derived from an EMBL/GenBank/DDBJ whole genome shotgun (WGS) entry which is preliminary data.</text>
</comment>
<gene>
    <name evidence="2" type="ORF">E2C01_101222</name>
</gene>
<proteinExistence type="predicted"/>
<keyword evidence="3" id="KW-1185">Reference proteome</keyword>
<reference evidence="2 3" key="1">
    <citation type="submission" date="2019-05" db="EMBL/GenBank/DDBJ databases">
        <title>Another draft genome of Portunus trituberculatus and its Hox gene families provides insights of decapod evolution.</title>
        <authorList>
            <person name="Jeong J.-H."/>
            <person name="Song I."/>
            <person name="Kim S."/>
            <person name="Choi T."/>
            <person name="Kim D."/>
            <person name="Ryu S."/>
            <person name="Kim W."/>
        </authorList>
    </citation>
    <scope>NUCLEOTIDE SEQUENCE [LARGE SCALE GENOMIC DNA]</scope>
    <source>
        <tissue evidence="2">Muscle</tissue>
    </source>
</reference>
<accession>A0A5B7KF26</accession>
<name>A0A5B7KF26_PORTR</name>
<evidence type="ECO:0000256" key="1">
    <source>
        <dbReference type="SAM" id="MobiDB-lite"/>
    </source>
</evidence>